<accession>A0A8T0GQB9</accession>
<feature type="compositionally biased region" description="Polar residues" evidence="1">
    <location>
        <begin position="517"/>
        <end position="534"/>
    </location>
</feature>
<evidence type="ECO:0000313" key="3">
    <source>
        <dbReference type="Proteomes" id="UP000822688"/>
    </source>
</evidence>
<dbReference type="AlphaFoldDB" id="A0A8T0GQB9"/>
<feature type="region of interest" description="Disordered" evidence="1">
    <location>
        <begin position="406"/>
        <end position="445"/>
    </location>
</feature>
<reference evidence="2" key="1">
    <citation type="submission" date="2020-06" db="EMBL/GenBank/DDBJ databases">
        <title>WGS assembly of Ceratodon purpureus strain R40.</title>
        <authorList>
            <person name="Carey S.B."/>
            <person name="Jenkins J."/>
            <person name="Shu S."/>
            <person name="Lovell J.T."/>
            <person name="Sreedasyam A."/>
            <person name="Maumus F."/>
            <person name="Tiley G.P."/>
            <person name="Fernandez-Pozo N."/>
            <person name="Barry K."/>
            <person name="Chen C."/>
            <person name="Wang M."/>
            <person name="Lipzen A."/>
            <person name="Daum C."/>
            <person name="Saski C.A."/>
            <person name="Payton A.C."/>
            <person name="Mcbreen J.C."/>
            <person name="Conrad R.E."/>
            <person name="Kollar L.M."/>
            <person name="Olsson S."/>
            <person name="Huttunen S."/>
            <person name="Landis J.B."/>
            <person name="Wickett N.J."/>
            <person name="Johnson M.G."/>
            <person name="Rensing S.A."/>
            <person name="Grimwood J."/>
            <person name="Schmutz J."/>
            <person name="Mcdaniel S.F."/>
        </authorList>
    </citation>
    <scope>NUCLEOTIDE SEQUENCE</scope>
    <source>
        <strain evidence="2">R40</strain>
    </source>
</reference>
<sequence length="534" mass="60104">MKESQSRVKKRSEERDDLETIKAAAWAVFQHNNGGGSNTNRHPGGMLVQQGPTRFKIEAQMKNELERRSMAKEALPSWDAGSTLFDKYELDSVFKHLDFAFQSVDTQQKVSFEGSDYYDEATAEPASNRYSNAHQYSYADQRSRNGYAMSQQERPNQGNWLETVDQSQRFRGSFLESVDESLPLANAPNAGYDLDVNGYSHEEPLKPKLALNMELYDEICRDMQEVVPQGKLFKTMQYMHTPNRSNILLNGRRCSFDTSPGDVQKESKQSRKSKLLAIFKSKSGKDGIPPKPTRQARIMPDDLTQKGRKTKTKDPLRKSGELVVKHVVADPHDSDSSDSINGDGYEAQEYPSKGAYNQVPALGLKSGLHMVVVPTFSRAVRLSSDMSNPNSEQGLRDHLRHGNLSYGLGTAATAPASPTGRRKGSYSLNVTSPVQTPRRSMLNGSREELDLDDTQQYHTEYHHHYHHHHHHIAHGQGDDYELTVQDIVRRVPRKSFEELAHRLSIEENTGVKAPRNSLESPFLSSSTPGSKLFL</sequence>
<evidence type="ECO:0000256" key="1">
    <source>
        <dbReference type="SAM" id="MobiDB-lite"/>
    </source>
</evidence>
<dbReference type="EMBL" id="CM026431">
    <property type="protein sequence ID" value="KAG0560404.1"/>
    <property type="molecule type" value="Genomic_DNA"/>
</dbReference>
<feature type="region of interest" description="Disordered" evidence="1">
    <location>
        <begin position="513"/>
        <end position="534"/>
    </location>
</feature>
<gene>
    <name evidence="2" type="ORF">KC19_10G178800</name>
</gene>
<keyword evidence="3" id="KW-1185">Reference proteome</keyword>
<feature type="compositionally biased region" description="Polar residues" evidence="1">
    <location>
        <begin position="426"/>
        <end position="438"/>
    </location>
</feature>
<proteinExistence type="predicted"/>
<dbReference type="PANTHER" id="PTHR34665">
    <property type="entry name" value="DUF3741 DOMAIN-CONTAINING PROTEIN"/>
    <property type="match status" value="1"/>
</dbReference>
<evidence type="ECO:0000313" key="2">
    <source>
        <dbReference type="EMBL" id="KAG0560404.1"/>
    </source>
</evidence>
<comment type="caution">
    <text evidence="2">The sequence shown here is derived from an EMBL/GenBank/DDBJ whole genome shotgun (WGS) entry which is preliminary data.</text>
</comment>
<feature type="region of interest" description="Disordered" evidence="1">
    <location>
        <begin position="329"/>
        <end position="349"/>
    </location>
</feature>
<dbReference type="Proteomes" id="UP000822688">
    <property type="component" value="Chromosome 10"/>
</dbReference>
<name>A0A8T0GQB9_CERPU</name>
<feature type="region of interest" description="Disordered" evidence="1">
    <location>
        <begin position="281"/>
        <end position="316"/>
    </location>
</feature>
<protein>
    <submittedName>
        <fullName evidence="2">Uncharacterized protein</fullName>
    </submittedName>
</protein>
<organism evidence="2 3">
    <name type="scientific">Ceratodon purpureus</name>
    <name type="common">Fire moss</name>
    <name type="synonym">Dicranum purpureum</name>
    <dbReference type="NCBI Taxonomy" id="3225"/>
    <lineage>
        <taxon>Eukaryota</taxon>
        <taxon>Viridiplantae</taxon>
        <taxon>Streptophyta</taxon>
        <taxon>Embryophyta</taxon>
        <taxon>Bryophyta</taxon>
        <taxon>Bryophytina</taxon>
        <taxon>Bryopsida</taxon>
        <taxon>Dicranidae</taxon>
        <taxon>Pseudoditrichales</taxon>
        <taxon>Ditrichaceae</taxon>
        <taxon>Ceratodon</taxon>
    </lineage>
</organism>
<dbReference type="PANTHER" id="PTHR34665:SF4">
    <property type="entry name" value="DUF3741 DOMAIN-CONTAINING PROTEIN"/>
    <property type="match status" value="1"/>
</dbReference>
<feature type="compositionally biased region" description="Low complexity" evidence="1">
    <location>
        <begin position="410"/>
        <end position="419"/>
    </location>
</feature>